<dbReference type="InterPro" id="IPR011009">
    <property type="entry name" value="Kinase-like_dom_sf"/>
</dbReference>
<dbReference type="EC" id="2.7.11.1" evidence="1"/>
<dbReference type="Gene3D" id="3.30.200.20">
    <property type="entry name" value="Phosphorylase Kinase, domain 1"/>
    <property type="match status" value="1"/>
</dbReference>
<dbReference type="Pfam" id="PF00069">
    <property type="entry name" value="Pkinase"/>
    <property type="match status" value="1"/>
</dbReference>
<dbReference type="PANTHER" id="PTHR47634">
    <property type="entry name" value="PROTEIN KINASE DOMAIN-CONTAINING PROTEIN-RELATED"/>
    <property type="match status" value="1"/>
</dbReference>
<reference evidence="12" key="1">
    <citation type="submission" date="2018-03" db="EMBL/GenBank/DDBJ databases">
        <authorList>
            <person name="Guldener U."/>
        </authorList>
    </citation>
    <scope>NUCLEOTIDE SEQUENCE</scope>
</reference>
<dbReference type="SUPFAM" id="SSF56112">
    <property type="entry name" value="Protein kinase-like (PK-like)"/>
    <property type="match status" value="1"/>
</dbReference>
<dbReference type="GO" id="GO:0050684">
    <property type="term" value="P:regulation of mRNA processing"/>
    <property type="evidence" value="ECO:0007669"/>
    <property type="project" value="TreeGrafter"/>
</dbReference>
<dbReference type="GO" id="GO:0000245">
    <property type="term" value="P:spliceosomal complex assembly"/>
    <property type="evidence" value="ECO:0007669"/>
    <property type="project" value="TreeGrafter"/>
</dbReference>
<dbReference type="GO" id="GO:0005524">
    <property type="term" value="F:ATP binding"/>
    <property type="evidence" value="ECO:0007669"/>
    <property type="project" value="UniProtKB-UniRule"/>
</dbReference>
<comment type="caution">
    <text evidence="12">The sequence shown here is derived from an EMBL/GenBank/DDBJ whole genome shotgun (WGS) entry which is preliminary data.</text>
</comment>
<dbReference type="GO" id="GO:0005737">
    <property type="term" value="C:cytoplasm"/>
    <property type="evidence" value="ECO:0007669"/>
    <property type="project" value="TreeGrafter"/>
</dbReference>
<dbReference type="PANTHER" id="PTHR47634:SF9">
    <property type="entry name" value="PROTEIN KINASE DOMAIN-CONTAINING PROTEIN-RELATED"/>
    <property type="match status" value="1"/>
</dbReference>
<keyword evidence="3" id="KW-0808">Transferase</keyword>
<dbReference type="Gene3D" id="1.10.510.10">
    <property type="entry name" value="Transferase(Phosphotransferase) domain 1"/>
    <property type="match status" value="1"/>
</dbReference>
<sequence>MSAPPTPPSEIHSHKDSRFKPSFAACEHPDTYRPSGYCPVDLGDVLQGRYRIVRKLGYGSSATVWLAEDTVSPNTYIALKIHTAIVDVSNELSIQQHLAAASANPNSDSVLLLSGSSVIESPNGKHSIGSRNWEQKAPKQQGVRKQQLYLVERLDGKIDKWAPKYLTIPKPLAEEEAGHDQGDVRVADFGSVFWIHKLPVFVAAQASFRAPELILRGDLGPAIDTWSFGCLMFELLTELPLFELFPGLERNTVDDEHLIYISEAIGLLPGDLIAKWPRYSKYFGPGGERLDARPVDFDTPKIGRDLQEYAKTRPRDPPTPESPMEDKFHRRRPKDIDETEAQQIASLLGNMSNRPSAADLLSHP</sequence>
<evidence type="ECO:0000256" key="10">
    <source>
        <dbReference type="SAM" id="MobiDB-lite"/>
    </source>
</evidence>
<dbReference type="Proteomes" id="UP001187682">
    <property type="component" value="Unassembled WGS sequence"/>
</dbReference>
<gene>
    <name evidence="12" type="ORF">DNG_08287</name>
</gene>
<keyword evidence="2" id="KW-0723">Serine/threonine-protein kinase</keyword>
<feature type="compositionally biased region" description="Basic and acidic residues" evidence="10">
    <location>
        <begin position="294"/>
        <end position="328"/>
    </location>
</feature>
<evidence type="ECO:0000256" key="2">
    <source>
        <dbReference type="ARBA" id="ARBA00022527"/>
    </source>
</evidence>
<evidence type="ECO:0000256" key="4">
    <source>
        <dbReference type="ARBA" id="ARBA00022741"/>
    </source>
</evidence>
<proteinExistence type="predicted"/>
<feature type="domain" description="Protein kinase" evidence="11">
    <location>
        <begin position="50"/>
        <end position="364"/>
    </location>
</feature>
<dbReference type="InterPro" id="IPR051334">
    <property type="entry name" value="SRPK"/>
</dbReference>
<dbReference type="SMART" id="SM00220">
    <property type="entry name" value="S_TKc"/>
    <property type="match status" value="1"/>
</dbReference>
<feature type="compositionally biased region" description="Polar residues" evidence="10">
    <location>
        <begin position="341"/>
        <end position="355"/>
    </location>
</feature>
<keyword evidence="4 9" id="KW-0547">Nucleotide-binding</keyword>
<evidence type="ECO:0000256" key="1">
    <source>
        <dbReference type="ARBA" id="ARBA00012513"/>
    </source>
</evidence>
<keyword evidence="6 9" id="KW-0067">ATP-binding</keyword>
<organism evidence="12 13">
    <name type="scientific">Cephalotrichum gorgonifer</name>
    <dbReference type="NCBI Taxonomy" id="2041049"/>
    <lineage>
        <taxon>Eukaryota</taxon>
        <taxon>Fungi</taxon>
        <taxon>Dikarya</taxon>
        <taxon>Ascomycota</taxon>
        <taxon>Pezizomycotina</taxon>
        <taxon>Sordariomycetes</taxon>
        <taxon>Hypocreomycetidae</taxon>
        <taxon>Microascales</taxon>
        <taxon>Microascaceae</taxon>
        <taxon>Cephalotrichum</taxon>
    </lineage>
</organism>
<keyword evidence="13" id="KW-1185">Reference proteome</keyword>
<protein>
    <recommendedName>
        <fullName evidence="1">non-specific serine/threonine protein kinase</fullName>
        <ecNumber evidence="1">2.7.11.1</ecNumber>
    </recommendedName>
</protein>
<evidence type="ECO:0000259" key="11">
    <source>
        <dbReference type="PROSITE" id="PS50011"/>
    </source>
</evidence>
<evidence type="ECO:0000256" key="8">
    <source>
        <dbReference type="ARBA" id="ARBA00048679"/>
    </source>
</evidence>
<dbReference type="GO" id="GO:0004674">
    <property type="term" value="F:protein serine/threonine kinase activity"/>
    <property type="evidence" value="ECO:0007669"/>
    <property type="project" value="UniProtKB-KW"/>
</dbReference>
<evidence type="ECO:0000256" key="7">
    <source>
        <dbReference type="ARBA" id="ARBA00047899"/>
    </source>
</evidence>
<keyword evidence="5" id="KW-0418">Kinase</keyword>
<evidence type="ECO:0000256" key="3">
    <source>
        <dbReference type="ARBA" id="ARBA00022679"/>
    </source>
</evidence>
<dbReference type="EMBL" id="ONZQ02000013">
    <property type="protein sequence ID" value="SPO05600.1"/>
    <property type="molecule type" value="Genomic_DNA"/>
</dbReference>
<dbReference type="AlphaFoldDB" id="A0AAE8N3G4"/>
<dbReference type="PROSITE" id="PS00107">
    <property type="entry name" value="PROTEIN_KINASE_ATP"/>
    <property type="match status" value="1"/>
</dbReference>
<name>A0AAE8N3G4_9PEZI</name>
<evidence type="ECO:0000256" key="6">
    <source>
        <dbReference type="ARBA" id="ARBA00022840"/>
    </source>
</evidence>
<dbReference type="InterPro" id="IPR000719">
    <property type="entry name" value="Prot_kinase_dom"/>
</dbReference>
<accession>A0AAE8N3G4</accession>
<comment type="catalytic activity">
    <reaction evidence="7">
        <text>L-threonyl-[protein] + ATP = O-phospho-L-threonyl-[protein] + ADP + H(+)</text>
        <dbReference type="Rhea" id="RHEA:46608"/>
        <dbReference type="Rhea" id="RHEA-COMP:11060"/>
        <dbReference type="Rhea" id="RHEA-COMP:11605"/>
        <dbReference type="ChEBI" id="CHEBI:15378"/>
        <dbReference type="ChEBI" id="CHEBI:30013"/>
        <dbReference type="ChEBI" id="CHEBI:30616"/>
        <dbReference type="ChEBI" id="CHEBI:61977"/>
        <dbReference type="ChEBI" id="CHEBI:456216"/>
        <dbReference type="EC" id="2.7.11.1"/>
    </reaction>
</comment>
<evidence type="ECO:0000313" key="13">
    <source>
        <dbReference type="Proteomes" id="UP001187682"/>
    </source>
</evidence>
<evidence type="ECO:0000313" key="12">
    <source>
        <dbReference type="EMBL" id="SPO05600.1"/>
    </source>
</evidence>
<dbReference type="GO" id="GO:0005634">
    <property type="term" value="C:nucleus"/>
    <property type="evidence" value="ECO:0007669"/>
    <property type="project" value="TreeGrafter"/>
</dbReference>
<dbReference type="InterPro" id="IPR017441">
    <property type="entry name" value="Protein_kinase_ATP_BS"/>
</dbReference>
<feature type="region of interest" description="Disordered" evidence="10">
    <location>
        <begin position="294"/>
        <end position="364"/>
    </location>
</feature>
<evidence type="ECO:0000256" key="5">
    <source>
        <dbReference type="ARBA" id="ARBA00022777"/>
    </source>
</evidence>
<feature type="binding site" evidence="9">
    <location>
        <position position="80"/>
    </location>
    <ligand>
        <name>ATP</name>
        <dbReference type="ChEBI" id="CHEBI:30616"/>
    </ligand>
</feature>
<comment type="catalytic activity">
    <reaction evidence="8">
        <text>L-seryl-[protein] + ATP = O-phospho-L-seryl-[protein] + ADP + H(+)</text>
        <dbReference type="Rhea" id="RHEA:17989"/>
        <dbReference type="Rhea" id="RHEA-COMP:9863"/>
        <dbReference type="Rhea" id="RHEA-COMP:11604"/>
        <dbReference type="ChEBI" id="CHEBI:15378"/>
        <dbReference type="ChEBI" id="CHEBI:29999"/>
        <dbReference type="ChEBI" id="CHEBI:30616"/>
        <dbReference type="ChEBI" id="CHEBI:83421"/>
        <dbReference type="ChEBI" id="CHEBI:456216"/>
        <dbReference type="EC" id="2.7.11.1"/>
    </reaction>
</comment>
<evidence type="ECO:0000256" key="9">
    <source>
        <dbReference type="PROSITE-ProRule" id="PRU10141"/>
    </source>
</evidence>
<dbReference type="PROSITE" id="PS50011">
    <property type="entry name" value="PROTEIN_KINASE_DOM"/>
    <property type="match status" value="1"/>
</dbReference>